<feature type="compositionally biased region" description="Basic and acidic residues" evidence="1">
    <location>
        <begin position="46"/>
        <end position="56"/>
    </location>
</feature>
<feature type="domain" description="Rhodanese" evidence="2">
    <location>
        <begin position="83"/>
        <end position="175"/>
    </location>
</feature>
<protein>
    <submittedName>
        <fullName evidence="3">Rhodanese-like domain-containing protein</fullName>
    </submittedName>
</protein>
<evidence type="ECO:0000256" key="1">
    <source>
        <dbReference type="SAM" id="MobiDB-lite"/>
    </source>
</evidence>
<organism evidence="3 4">
    <name type="scientific">Luteolibacter algae</name>
    <dbReference type="NCBI Taxonomy" id="454151"/>
    <lineage>
        <taxon>Bacteria</taxon>
        <taxon>Pseudomonadati</taxon>
        <taxon>Verrucomicrobiota</taxon>
        <taxon>Verrucomicrobiia</taxon>
        <taxon>Verrucomicrobiales</taxon>
        <taxon>Verrucomicrobiaceae</taxon>
        <taxon>Luteolibacter</taxon>
    </lineage>
</organism>
<name>A0ABW5DAC7_9BACT</name>
<dbReference type="PROSITE" id="PS50206">
    <property type="entry name" value="RHODANESE_3"/>
    <property type="match status" value="1"/>
</dbReference>
<dbReference type="PROSITE" id="PS51257">
    <property type="entry name" value="PROKAR_LIPOPROTEIN"/>
    <property type="match status" value="1"/>
</dbReference>
<evidence type="ECO:0000313" key="3">
    <source>
        <dbReference type="EMBL" id="MFD2257418.1"/>
    </source>
</evidence>
<dbReference type="RefSeq" id="WP_386820705.1">
    <property type="nucleotide sequence ID" value="NZ_JBHUIT010000027.1"/>
</dbReference>
<comment type="caution">
    <text evidence="3">The sequence shown here is derived from an EMBL/GenBank/DDBJ whole genome shotgun (WGS) entry which is preliminary data.</text>
</comment>
<evidence type="ECO:0000313" key="4">
    <source>
        <dbReference type="Proteomes" id="UP001597375"/>
    </source>
</evidence>
<evidence type="ECO:0000259" key="2">
    <source>
        <dbReference type="PROSITE" id="PS50206"/>
    </source>
</evidence>
<dbReference type="CDD" id="cd00158">
    <property type="entry name" value="RHOD"/>
    <property type="match status" value="1"/>
</dbReference>
<dbReference type="Pfam" id="PF00581">
    <property type="entry name" value="Rhodanese"/>
    <property type="match status" value="1"/>
</dbReference>
<dbReference type="SMART" id="SM00450">
    <property type="entry name" value="RHOD"/>
    <property type="match status" value="1"/>
</dbReference>
<dbReference type="Proteomes" id="UP001597375">
    <property type="component" value="Unassembled WGS sequence"/>
</dbReference>
<reference evidence="4" key="1">
    <citation type="journal article" date="2019" name="Int. J. Syst. Evol. Microbiol.">
        <title>The Global Catalogue of Microorganisms (GCM) 10K type strain sequencing project: providing services to taxonomists for standard genome sequencing and annotation.</title>
        <authorList>
            <consortium name="The Broad Institute Genomics Platform"/>
            <consortium name="The Broad Institute Genome Sequencing Center for Infectious Disease"/>
            <person name="Wu L."/>
            <person name="Ma J."/>
        </authorList>
    </citation>
    <scope>NUCLEOTIDE SEQUENCE [LARGE SCALE GENOMIC DNA]</scope>
    <source>
        <strain evidence="4">CGMCC 4.7106</strain>
    </source>
</reference>
<sequence length="175" mass="19020">MKALARKTPSTSGTILLLCTLPISIWMCSCSEPPEKPVPALDLSKAVKKEPAETADKPSTPANPAAQGRLTRMPLGDLYQLVQNNAALIYDVRPKFFYQMGHVPGATSWPKADFDRDLAKYEPQIASANKRNSPVVIYCTDMACPDALTVATALAKRGHDVSILQGGYEAWKMAN</sequence>
<dbReference type="InterPro" id="IPR001763">
    <property type="entry name" value="Rhodanese-like_dom"/>
</dbReference>
<gene>
    <name evidence="3" type="ORF">ACFSSA_12105</name>
</gene>
<accession>A0ABW5DAC7</accession>
<dbReference type="Gene3D" id="3.40.250.10">
    <property type="entry name" value="Rhodanese-like domain"/>
    <property type="match status" value="1"/>
</dbReference>
<dbReference type="SUPFAM" id="SSF52821">
    <property type="entry name" value="Rhodanese/Cell cycle control phosphatase"/>
    <property type="match status" value="1"/>
</dbReference>
<dbReference type="EMBL" id="JBHUIT010000027">
    <property type="protein sequence ID" value="MFD2257418.1"/>
    <property type="molecule type" value="Genomic_DNA"/>
</dbReference>
<feature type="region of interest" description="Disordered" evidence="1">
    <location>
        <begin position="46"/>
        <end position="68"/>
    </location>
</feature>
<dbReference type="InterPro" id="IPR036873">
    <property type="entry name" value="Rhodanese-like_dom_sf"/>
</dbReference>
<keyword evidence="4" id="KW-1185">Reference proteome</keyword>
<proteinExistence type="predicted"/>